<evidence type="ECO:0000256" key="1">
    <source>
        <dbReference type="SAM" id="Coils"/>
    </source>
</evidence>
<dbReference type="EMBL" id="CP040940">
    <property type="protein sequence ID" value="QDD68126.1"/>
    <property type="molecule type" value="Genomic_DNA"/>
</dbReference>
<reference evidence="2 5" key="2">
    <citation type="submission" date="2019-06" db="EMBL/GenBank/DDBJ databases">
        <title>A comparative analysis of the Nautiliaceae.</title>
        <authorList>
            <person name="Grosche A."/>
            <person name="Smedile F."/>
            <person name="Vetriani C."/>
        </authorList>
    </citation>
    <scope>NUCLEOTIDE SEQUENCE [LARGE SCALE GENOMIC DNA]</scope>
    <source>
        <strain evidence="2 5">TB6</strain>
        <plasmid evidence="2 5">unnamed1</plasmid>
    </source>
</reference>
<sequence>MKKIVLLIFGVFLFANTTITSLNNFKIQFEKYDKEYQSIIKEYGYDSVKLADLSQRVNKTYRDMQPTIKQLENNIQQLSNNIIDEIGDINIANVSLEDLKAPLKADLKYFLDNAQKLISNYYIALVDKNAIRRVIDAIDSIIKAYKNIQSYYDTIKELKKVSQLGNIASQTDESSKNDLSLQQNLEQIVINSVKNVFAIQEITKNDLLQLYNQNFTLQQIGKLTILVLIRELN</sequence>
<proteinExistence type="predicted"/>
<dbReference type="Proteomes" id="UP000298805">
    <property type="component" value="Plasmid unnamed1"/>
</dbReference>
<keyword evidence="1" id="KW-0175">Coiled coil</keyword>
<reference evidence="3 4" key="1">
    <citation type="submission" date="2018-11" db="EMBL/GenBank/DDBJ databases">
        <title>Genomic Encyclopedia of Type Strains, Phase IV (KMG-IV): sequencing the most valuable type-strain genomes for metagenomic binning, comparative biology and taxonomic classification.</title>
        <authorList>
            <person name="Goeker M."/>
        </authorList>
    </citation>
    <scope>NUCLEOTIDE SEQUENCE [LARGE SCALE GENOMIC DNA]</scope>
    <source>
        <strain evidence="3 4">DSM 27783</strain>
    </source>
</reference>
<evidence type="ECO:0000313" key="4">
    <source>
        <dbReference type="Proteomes" id="UP000272781"/>
    </source>
</evidence>
<dbReference type="AlphaFoldDB" id="A0AAJ4UWY9"/>
<name>A0AAJ4UWY9_9BACT</name>
<dbReference type="RefSeq" id="WP_123353330.1">
    <property type="nucleotide sequence ID" value="NZ_CP040940.1"/>
</dbReference>
<evidence type="ECO:0000313" key="3">
    <source>
        <dbReference type="EMBL" id="ROR38744.1"/>
    </source>
</evidence>
<dbReference type="EMBL" id="RJVK01000006">
    <property type="protein sequence ID" value="ROR38744.1"/>
    <property type="molecule type" value="Genomic_DNA"/>
</dbReference>
<dbReference type="Proteomes" id="UP000272781">
    <property type="component" value="Unassembled WGS sequence"/>
</dbReference>
<evidence type="ECO:0000313" key="2">
    <source>
        <dbReference type="EMBL" id="QDD68126.1"/>
    </source>
</evidence>
<organism evidence="3 4">
    <name type="scientific">Caminibacter pacificus</name>
    <dbReference type="NCBI Taxonomy" id="1424653"/>
    <lineage>
        <taxon>Bacteria</taxon>
        <taxon>Pseudomonadati</taxon>
        <taxon>Campylobacterota</taxon>
        <taxon>Epsilonproteobacteria</taxon>
        <taxon>Nautiliales</taxon>
        <taxon>Nautiliaceae</taxon>
        <taxon>Caminibacter</taxon>
    </lineage>
</organism>
<gene>
    <name evidence="2" type="ORF">C6V80_09745</name>
    <name evidence="3" type="ORF">EDC58_1959</name>
</gene>
<protein>
    <submittedName>
        <fullName evidence="3">Uncharacterized protein</fullName>
    </submittedName>
</protein>
<keyword evidence="2" id="KW-0614">Plasmid</keyword>
<evidence type="ECO:0000313" key="5">
    <source>
        <dbReference type="Proteomes" id="UP000298805"/>
    </source>
</evidence>
<feature type="coiled-coil region" evidence="1">
    <location>
        <begin position="61"/>
        <end position="88"/>
    </location>
</feature>
<geneLocation type="plasmid" evidence="2 5">
    <name>unnamed1</name>
</geneLocation>
<keyword evidence="5" id="KW-1185">Reference proteome</keyword>
<accession>A0AAJ4UWY9</accession>